<organismHost>
    <name type="scientific">Chlorella</name>
    <dbReference type="NCBI Taxonomy" id="3071"/>
</organismHost>
<reference evidence="2 3" key="5">
    <citation type="journal article" date="1997" name="Virology">
        <title>Analysis of 74 kb of DNA located at the right end of the 330-kb chlorella virus PBCV-1 genome.</title>
        <authorList>
            <person name="Li Y."/>
            <person name="Lu Z."/>
            <person name="Sun L."/>
            <person name="Ropp S."/>
            <person name="Kutish G.F."/>
            <person name="Rock D.L."/>
            <person name="Van Etten J.L."/>
        </authorList>
    </citation>
    <scope>NUCLEOTIDE SEQUENCE [LARGE SCALE GENOMIC DNA]</scope>
</reference>
<reference evidence="2 3" key="3">
    <citation type="journal article" date="1996" name="Virology">
        <title>Analysis of 94 kb of the chlorella virus PBCV-1 330-kb genome: map positions 88 to 182.</title>
        <authorList>
            <person name="Lu Z."/>
            <person name="Li Y."/>
            <person name="Que Q."/>
            <person name="Kutish G.F."/>
            <person name="Rock D.L."/>
            <person name="Van Etten J.L."/>
        </authorList>
    </citation>
    <scope>NUCLEOTIDE SEQUENCE [LARGE SCALE GENOMIC DNA]</scope>
</reference>
<evidence type="ECO:0000313" key="3">
    <source>
        <dbReference type="Proteomes" id="UP000000862"/>
    </source>
</evidence>
<dbReference type="RefSeq" id="YP_004678958.1">
    <property type="nucleotide sequence ID" value="NC_000852.5"/>
</dbReference>
<dbReference type="KEGG" id="vg:10971123"/>
<dbReference type="EMBL" id="JF411744">
    <property type="protein sequence ID" value="AEI70103.1"/>
    <property type="molecule type" value="Genomic_DNA"/>
</dbReference>
<sequence length="77" mass="8987">MTNDNLAKKCINICIRFIMDTPQTRLSPLEKVQLQIKTLQNKVVFLTEENKQLKQTIKELKRASRPSRSSRDRIDTA</sequence>
<dbReference type="GeneID" id="10971123"/>
<protein>
    <submittedName>
        <fullName evidence="2">Uncharacterized protein</fullName>
    </submittedName>
</protein>
<proteinExistence type="predicted"/>
<organism evidence="2 3">
    <name type="scientific">Paramecium bursaria Chlorella virus 1</name>
    <name type="common">PBCV-1</name>
    <dbReference type="NCBI Taxonomy" id="10506"/>
    <lineage>
        <taxon>Viruses</taxon>
        <taxon>Varidnaviria</taxon>
        <taxon>Bamfordvirae</taxon>
        <taxon>Nucleocytoviricota</taxon>
        <taxon>Megaviricetes</taxon>
        <taxon>Algavirales</taxon>
        <taxon>Phycodnaviridae</taxon>
        <taxon>Chlorovirus</taxon>
        <taxon>Chlorovirus vanettense</taxon>
    </lineage>
</organism>
<reference evidence="2 3" key="1">
    <citation type="journal article" date="1995" name="Virology">
        <title>Analysis of 45 kb of DNA located at the left end of the chlorella virus PBCV-1 genome.</title>
        <authorList>
            <person name="Lu Z."/>
            <person name="Li Y."/>
            <person name="Zhang Y."/>
            <person name="Kutish G.F."/>
            <person name="Rock D.L."/>
            <person name="Van Etten J.L."/>
        </authorList>
    </citation>
    <scope>NUCLEOTIDE SEQUENCE [LARGE SCALE GENOMIC DNA]</scope>
</reference>
<feature type="region of interest" description="Disordered" evidence="1">
    <location>
        <begin position="57"/>
        <end position="77"/>
    </location>
</feature>
<evidence type="ECO:0000256" key="1">
    <source>
        <dbReference type="SAM" id="MobiDB-lite"/>
    </source>
</evidence>
<dbReference type="Proteomes" id="UP000000862">
    <property type="component" value="Segment"/>
</dbReference>
<accession>F8TU42</accession>
<dbReference type="OrthoDB" id="38996at10239"/>
<reference evidence="2 3" key="8">
    <citation type="journal article" date="2010" name="J. Virol.">
        <title>Microarray analysis of Paramecium bursaria chlorella virus 1 transcription.</title>
        <authorList>
            <person name="Yanai-Balser G.M."/>
            <person name="Duncan G.A."/>
            <person name="Eudy J.D."/>
            <person name="Wang D."/>
            <person name="Li X."/>
            <person name="Agarkova I.V."/>
            <person name="Dunigan D.D."/>
            <person name="Van Etten J.L."/>
        </authorList>
    </citation>
    <scope>NUCLEOTIDE SEQUENCE [LARGE SCALE GENOMIC DNA]</scope>
</reference>
<gene>
    <name evidence="2" type="primary">A461R</name>
</gene>
<evidence type="ECO:0000313" key="2">
    <source>
        <dbReference type="EMBL" id="AEI70103.1"/>
    </source>
</evidence>
<name>F8TU42_PBCV1</name>
<reference evidence="2 3" key="2">
    <citation type="journal article" date="1995" name="Virology">
        <title>Analysis of 43 kb of the Chlorella virus PBCV-1 330-kb genome: map positions 45 to 88.</title>
        <authorList>
            <person name="Li Y."/>
            <person name="Lu Z."/>
            <person name="Burbank D.E."/>
            <person name="Kutish G.F."/>
            <person name="Rock D.L."/>
            <person name="Van Etten J.L."/>
        </authorList>
    </citation>
    <scope>NUCLEOTIDE SEQUENCE [LARGE SCALE GENOMIC DNA]</scope>
</reference>
<reference evidence="2 3" key="7">
    <citation type="journal article" date="2000" name="Virology">
        <title>Characterization of a beta-1,3-glucanase encoded by chlorella virus PBCV-1.</title>
        <authorList>
            <person name="Sun L."/>
            <person name="Gurnon J.R."/>
            <person name="Adams B.J."/>
            <person name="Graves M.V."/>
            <person name="Van Etten J.L."/>
        </authorList>
    </citation>
    <scope>NUCLEOTIDE SEQUENCE [LARGE SCALE GENOMIC DNA]</scope>
</reference>
<reference evidence="2 3" key="4">
    <citation type="journal article" date="1996" name="Virology">
        <title>Analysis of 76 kb of the chlorella virus PBCV-1 330-kb genome: map positions 182 to 258.</title>
        <authorList>
            <person name="Kutish G.F."/>
            <person name="Li Y."/>
            <person name="Lu Z."/>
            <person name="Furuta M."/>
            <person name="Rock D.L."/>
            <person name="Van Etten J.L."/>
        </authorList>
    </citation>
    <scope>NUCLEOTIDE SEQUENCE [LARGE SCALE GENOMIC DNA]</scope>
</reference>
<reference evidence="2 3" key="6">
    <citation type="journal article" date="1999" name="Virology">
        <title>Chlorella virus PBCV-1 encodes a functional homospermidine synthase.</title>
        <authorList>
            <person name="Kaiser A."/>
            <person name="Vollmert M."/>
            <person name="Tholl D."/>
            <person name="Graves M.V."/>
            <person name="Gurnon J.R."/>
            <person name="Xing W."/>
            <person name="Lisec A.D."/>
            <person name="Nickerson K.W."/>
            <person name="Van Etten J.L."/>
        </authorList>
    </citation>
    <scope>NUCLEOTIDE SEQUENCE [LARGE SCALE GENOMIC DNA]</scope>
</reference>
<keyword evidence="3" id="KW-1185">Reference proteome</keyword>